<dbReference type="AlphaFoldDB" id="K1R343"/>
<protein>
    <submittedName>
        <fullName evidence="1">Angiopoietin-4</fullName>
    </submittedName>
</protein>
<dbReference type="GO" id="GO:0005615">
    <property type="term" value="C:extracellular space"/>
    <property type="evidence" value="ECO:0007669"/>
    <property type="project" value="TreeGrafter"/>
</dbReference>
<gene>
    <name evidence="1" type="ORF">CGI_10006226</name>
</gene>
<proteinExistence type="predicted"/>
<dbReference type="InterPro" id="IPR014716">
    <property type="entry name" value="Fibrinogen_a/b/g_C_1"/>
</dbReference>
<reference evidence="1" key="1">
    <citation type="journal article" date="2012" name="Nature">
        <title>The oyster genome reveals stress adaptation and complexity of shell formation.</title>
        <authorList>
            <person name="Zhang G."/>
            <person name="Fang X."/>
            <person name="Guo X."/>
            <person name="Li L."/>
            <person name="Luo R."/>
            <person name="Xu F."/>
            <person name="Yang P."/>
            <person name="Zhang L."/>
            <person name="Wang X."/>
            <person name="Qi H."/>
            <person name="Xiong Z."/>
            <person name="Que H."/>
            <person name="Xie Y."/>
            <person name="Holland P.W."/>
            <person name="Paps J."/>
            <person name="Zhu Y."/>
            <person name="Wu F."/>
            <person name="Chen Y."/>
            <person name="Wang J."/>
            <person name="Peng C."/>
            <person name="Meng J."/>
            <person name="Yang L."/>
            <person name="Liu J."/>
            <person name="Wen B."/>
            <person name="Zhang N."/>
            <person name="Huang Z."/>
            <person name="Zhu Q."/>
            <person name="Feng Y."/>
            <person name="Mount A."/>
            <person name="Hedgecock D."/>
            <person name="Xu Z."/>
            <person name="Liu Y."/>
            <person name="Domazet-Loso T."/>
            <person name="Du Y."/>
            <person name="Sun X."/>
            <person name="Zhang S."/>
            <person name="Liu B."/>
            <person name="Cheng P."/>
            <person name="Jiang X."/>
            <person name="Li J."/>
            <person name="Fan D."/>
            <person name="Wang W."/>
            <person name="Fu W."/>
            <person name="Wang T."/>
            <person name="Wang B."/>
            <person name="Zhang J."/>
            <person name="Peng Z."/>
            <person name="Li Y."/>
            <person name="Li N."/>
            <person name="Wang J."/>
            <person name="Chen M."/>
            <person name="He Y."/>
            <person name="Tan F."/>
            <person name="Song X."/>
            <person name="Zheng Q."/>
            <person name="Huang R."/>
            <person name="Yang H."/>
            <person name="Du X."/>
            <person name="Chen L."/>
            <person name="Yang M."/>
            <person name="Gaffney P.M."/>
            <person name="Wang S."/>
            <person name="Luo L."/>
            <person name="She Z."/>
            <person name="Ming Y."/>
            <person name="Huang W."/>
            <person name="Zhang S."/>
            <person name="Huang B."/>
            <person name="Zhang Y."/>
            <person name="Qu T."/>
            <person name="Ni P."/>
            <person name="Miao G."/>
            <person name="Wang J."/>
            <person name="Wang Q."/>
            <person name="Steinberg C.E."/>
            <person name="Wang H."/>
            <person name="Li N."/>
            <person name="Qian L."/>
            <person name="Zhang G."/>
            <person name="Li Y."/>
            <person name="Yang H."/>
            <person name="Liu X."/>
            <person name="Wang J."/>
            <person name="Yin Y."/>
            <person name="Wang J."/>
        </authorList>
    </citation>
    <scope>NUCLEOTIDE SEQUENCE [LARGE SCALE GENOMIC DNA]</scope>
    <source>
        <strain evidence="1">05x7-T-G4-1.051#20</strain>
    </source>
</reference>
<dbReference type="SUPFAM" id="SSF56496">
    <property type="entry name" value="Fibrinogen C-terminal domain-like"/>
    <property type="match status" value="1"/>
</dbReference>
<dbReference type="HOGENOM" id="CLU_038628_9_2_1"/>
<name>K1R343_MAGGI</name>
<dbReference type="Gene3D" id="3.90.215.10">
    <property type="entry name" value="Gamma Fibrinogen, chain A, domain 1"/>
    <property type="match status" value="1"/>
</dbReference>
<dbReference type="InterPro" id="IPR036056">
    <property type="entry name" value="Fibrinogen-like_C"/>
</dbReference>
<dbReference type="PANTHER" id="PTHR19143">
    <property type="entry name" value="FIBRINOGEN/TENASCIN/ANGIOPOEITIN"/>
    <property type="match status" value="1"/>
</dbReference>
<organism evidence="1">
    <name type="scientific">Magallana gigas</name>
    <name type="common">Pacific oyster</name>
    <name type="synonym">Crassostrea gigas</name>
    <dbReference type="NCBI Taxonomy" id="29159"/>
    <lineage>
        <taxon>Eukaryota</taxon>
        <taxon>Metazoa</taxon>
        <taxon>Spiralia</taxon>
        <taxon>Lophotrochozoa</taxon>
        <taxon>Mollusca</taxon>
        <taxon>Bivalvia</taxon>
        <taxon>Autobranchia</taxon>
        <taxon>Pteriomorphia</taxon>
        <taxon>Ostreida</taxon>
        <taxon>Ostreoidea</taxon>
        <taxon>Ostreidae</taxon>
        <taxon>Magallana</taxon>
    </lineage>
</organism>
<dbReference type="SMART" id="SM00186">
    <property type="entry name" value="FBG"/>
    <property type="match status" value="1"/>
</dbReference>
<dbReference type="InterPro" id="IPR002181">
    <property type="entry name" value="Fibrinogen_a/b/g_C_dom"/>
</dbReference>
<dbReference type="PROSITE" id="PS51406">
    <property type="entry name" value="FIBRINOGEN_C_2"/>
    <property type="match status" value="1"/>
</dbReference>
<dbReference type="InterPro" id="IPR050373">
    <property type="entry name" value="Fibrinogen_C-term_domain"/>
</dbReference>
<dbReference type="InParanoid" id="K1R343"/>
<sequence length="161" mass="18447">MDSPDMFGPFTMIVSEPLVFKFQNCKELYNSGKLDSGVYTIYPWERSDPNCRPVQVYCDMETEGGGWTAIQRRVNGEESFNRSWAEYKFGFGSPHEDHWIGNDVIHQLTKDRNSSLYITITSSYNGMVSFIMYNQFSIDGEEQKYTLRVADPGYGSLGNVN</sequence>
<evidence type="ECO:0000313" key="1">
    <source>
        <dbReference type="EMBL" id="EKC40143.1"/>
    </source>
</evidence>
<dbReference type="Pfam" id="PF00147">
    <property type="entry name" value="Fibrinogen_C"/>
    <property type="match status" value="1"/>
</dbReference>
<dbReference type="EMBL" id="JH815773">
    <property type="protein sequence ID" value="EKC40143.1"/>
    <property type="molecule type" value="Genomic_DNA"/>
</dbReference>
<accession>K1R343</accession>
<dbReference type="NCBIfam" id="NF040941">
    <property type="entry name" value="GGGWT_bact"/>
    <property type="match status" value="1"/>
</dbReference>